<dbReference type="OrthoDB" id="2619476at2"/>
<comment type="similarity">
    <text evidence="3">Belongs to the bacterial microcompartments protein family.</text>
</comment>
<sequence length="99" mass="10752">MGLSLGMLEVRGMGTTFVCIDKMVKSAFVEVTRVEQIGSGVITIFIQGELASVQYAIAVGEEVVQSYGQFIASRVIARPYNGLEKLTAQEEKVVKHGEN</sequence>
<evidence type="ECO:0000256" key="1">
    <source>
        <dbReference type="ARBA" id="ARBA00024322"/>
    </source>
</evidence>
<dbReference type="InterPro" id="IPR050575">
    <property type="entry name" value="BMC_shell"/>
</dbReference>
<evidence type="ECO:0000259" key="4">
    <source>
        <dbReference type="PROSITE" id="PS51930"/>
    </source>
</evidence>
<comment type="subcellular location">
    <subcellularLocation>
        <location evidence="1">Bacterial microcompartment</location>
    </subcellularLocation>
</comment>
<dbReference type="InterPro" id="IPR044872">
    <property type="entry name" value="CcmK/CsoS1_BMC"/>
</dbReference>
<comment type="caution">
    <text evidence="5">The sequence shown here is derived from an EMBL/GenBank/DDBJ whole genome shotgun (WGS) entry which is preliminary data.</text>
</comment>
<dbReference type="GO" id="GO:0031469">
    <property type="term" value="C:bacterial microcompartment"/>
    <property type="evidence" value="ECO:0007669"/>
    <property type="project" value="UniProtKB-SubCell"/>
</dbReference>
<dbReference type="RefSeq" id="WP_129076521.1">
    <property type="nucleotide sequence ID" value="NZ_QOUX01000001.1"/>
</dbReference>
<dbReference type="Proteomes" id="UP000290649">
    <property type="component" value="Unassembled WGS sequence"/>
</dbReference>
<proteinExistence type="inferred from homology"/>
<evidence type="ECO:0000313" key="6">
    <source>
        <dbReference type="Proteomes" id="UP000290649"/>
    </source>
</evidence>
<evidence type="ECO:0000256" key="3">
    <source>
        <dbReference type="PROSITE-ProRule" id="PRU01278"/>
    </source>
</evidence>
<dbReference type="SMART" id="SM00877">
    <property type="entry name" value="BMC"/>
    <property type="match status" value="1"/>
</dbReference>
<keyword evidence="2" id="KW-1283">Bacterial microcompartment</keyword>
<dbReference type="Pfam" id="PF00936">
    <property type="entry name" value="BMC"/>
    <property type="match status" value="1"/>
</dbReference>
<dbReference type="CDD" id="cd07045">
    <property type="entry name" value="BMC_CcmK_like"/>
    <property type="match status" value="1"/>
</dbReference>
<dbReference type="InterPro" id="IPR037233">
    <property type="entry name" value="CcmK-like_sf"/>
</dbReference>
<dbReference type="Gene3D" id="3.30.70.1710">
    <property type="match status" value="1"/>
</dbReference>
<dbReference type="EMBL" id="QOUX01000001">
    <property type="protein sequence ID" value="RXJ04172.1"/>
    <property type="molecule type" value="Genomic_DNA"/>
</dbReference>
<dbReference type="SUPFAM" id="SSF143414">
    <property type="entry name" value="CcmK-like"/>
    <property type="match status" value="1"/>
</dbReference>
<dbReference type="InterPro" id="IPR000249">
    <property type="entry name" value="BMC_dom"/>
</dbReference>
<dbReference type="PANTHER" id="PTHR33941">
    <property type="entry name" value="PROPANEDIOL UTILIZATION PROTEIN PDUA"/>
    <property type="match status" value="1"/>
</dbReference>
<name>A0A4Q0VXP4_9BACI</name>
<accession>A0A4Q0VXP4</accession>
<organism evidence="5 6">
    <name type="scientific">Anaerobacillus alkaliphilus</name>
    <dbReference type="NCBI Taxonomy" id="1548597"/>
    <lineage>
        <taxon>Bacteria</taxon>
        <taxon>Bacillati</taxon>
        <taxon>Bacillota</taxon>
        <taxon>Bacilli</taxon>
        <taxon>Bacillales</taxon>
        <taxon>Bacillaceae</taxon>
        <taxon>Anaerobacillus</taxon>
    </lineage>
</organism>
<dbReference type="PANTHER" id="PTHR33941:SF11">
    <property type="entry name" value="BACTERIAL MICROCOMPARTMENT SHELL PROTEIN PDUJ"/>
    <property type="match status" value="1"/>
</dbReference>
<evidence type="ECO:0000256" key="2">
    <source>
        <dbReference type="ARBA" id="ARBA00024446"/>
    </source>
</evidence>
<evidence type="ECO:0000313" key="5">
    <source>
        <dbReference type="EMBL" id="RXJ04172.1"/>
    </source>
</evidence>
<keyword evidence="6" id="KW-1185">Reference proteome</keyword>
<gene>
    <name evidence="5" type="ORF">DS745_01950</name>
</gene>
<dbReference type="AlphaFoldDB" id="A0A4Q0VXP4"/>
<dbReference type="PROSITE" id="PS51930">
    <property type="entry name" value="BMC_2"/>
    <property type="match status" value="1"/>
</dbReference>
<reference evidence="5 6" key="1">
    <citation type="journal article" date="2019" name="Int. J. Syst. Evol. Microbiol.">
        <title>Anaerobacillus alkaliphilus sp. nov., a novel alkaliphilic and moderately halophilic bacterium.</title>
        <authorList>
            <person name="Borsodi A.K."/>
            <person name="Aszalos J.M."/>
            <person name="Bihari P."/>
            <person name="Nagy I."/>
            <person name="Schumann P."/>
            <person name="Sproer C."/>
            <person name="Kovacs A.L."/>
            <person name="Boka K."/>
            <person name="Dobosy P."/>
            <person name="Ovari M."/>
            <person name="Szili-Kovacs T."/>
            <person name="Toth E."/>
        </authorList>
    </citation>
    <scope>NUCLEOTIDE SEQUENCE [LARGE SCALE GENOMIC DNA]</scope>
    <source>
        <strain evidence="5 6">B16-10</strain>
    </source>
</reference>
<protein>
    <submittedName>
        <fullName evidence="5">BMC domain-containing protein</fullName>
    </submittedName>
</protein>
<feature type="domain" description="BMC" evidence="4">
    <location>
        <begin position="4"/>
        <end position="88"/>
    </location>
</feature>